<evidence type="ECO:0000313" key="2">
    <source>
        <dbReference type="Proteomes" id="UP000717364"/>
    </source>
</evidence>
<dbReference type="EMBL" id="JADOES010000002">
    <property type="protein sequence ID" value="MBT9313995.1"/>
    <property type="molecule type" value="Genomic_DNA"/>
</dbReference>
<name>A0A947DAS1_9CYAN</name>
<evidence type="ECO:0000313" key="1">
    <source>
        <dbReference type="EMBL" id="MBT9313995.1"/>
    </source>
</evidence>
<reference evidence="1" key="1">
    <citation type="submission" date="2020-11" db="EMBL/GenBank/DDBJ databases">
        <authorList>
            <person name="Konstantinou D."/>
            <person name="Gkelis S."/>
            <person name="Popin R."/>
            <person name="Fewer D."/>
            <person name="Sivonen K."/>
        </authorList>
    </citation>
    <scope>NUCLEOTIDE SEQUENCE</scope>
    <source>
        <strain evidence="1">TAU-MAC 1115</strain>
    </source>
</reference>
<sequence length="66" mass="7145">MTELQEAREVAIGLGGAITDNSVGFIACFSDEPIAEHYLTLVEDYESLASEKHDRCVVTIIAASLM</sequence>
<dbReference type="AlphaFoldDB" id="A0A947DAS1"/>
<dbReference type="Proteomes" id="UP000717364">
    <property type="component" value="Unassembled WGS sequence"/>
</dbReference>
<accession>A0A947DAS1</accession>
<protein>
    <submittedName>
        <fullName evidence="1">Uncharacterized protein</fullName>
    </submittedName>
</protein>
<comment type="caution">
    <text evidence="1">The sequence shown here is derived from an EMBL/GenBank/DDBJ whole genome shotgun (WGS) entry which is preliminary data.</text>
</comment>
<reference evidence="1" key="2">
    <citation type="journal article" date="2021" name="Mar. Drugs">
        <title>Genome Reduction and Secondary Metabolism of the Marine Sponge-Associated Cyanobacterium Leptothoe.</title>
        <authorList>
            <person name="Konstantinou D."/>
            <person name="Popin R.V."/>
            <person name="Fewer D.P."/>
            <person name="Sivonen K."/>
            <person name="Gkelis S."/>
        </authorList>
    </citation>
    <scope>NUCLEOTIDE SEQUENCE</scope>
    <source>
        <strain evidence="1">TAU-MAC 1115</strain>
    </source>
</reference>
<gene>
    <name evidence="1" type="ORF">IXB50_00975</name>
</gene>
<proteinExistence type="predicted"/>
<keyword evidence="2" id="KW-1185">Reference proteome</keyword>
<organism evidence="1 2">
    <name type="scientific">Leptothoe spongobia TAU-MAC 1115</name>
    <dbReference type="NCBI Taxonomy" id="1967444"/>
    <lineage>
        <taxon>Bacteria</taxon>
        <taxon>Bacillati</taxon>
        <taxon>Cyanobacteriota</taxon>
        <taxon>Cyanophyceae</taxon>
        <taxon>Nodosilineales</taxon>
        <taxon>Cymatolegaceae</taxon>
        <taxon>Leptothoe</taxon>
        <taxon>Leptothoe spongobia</taxon>
    </lineage>
</organism>